<dbReference type="InterPro" id="IPR000843">
    <property type="entry name" value="HTH_LacI"/>
</dbReference>
<dbReference type="InterPro" id="IPR028082">
    <property type="entry name" value="Peripla_BP_I"/>
</dbReference>
<evidence type="ECO:0000259" key="4">
    <source>
        <dbReference type="PROSITE" id="PS50932"/>
    </source>
</evidence>
<dbReference type="PRINTS" id="PR00036">
    <property type="entry name" value="HTHLACI"/>
</dbReference>
<dbReference type="Gene3D" id="3.40.50.2300">
    <property type="match status" value="2"/>
</dbReference>
<organism evidence="5 6">
    <name type="scientific">Peribacillus psychrosaccharolyticus</name>
    <name type="common">Bacillus psychrosaccharolyticus</name>
    <dbReference type="NCBI Taxonomy" id="1407"/>
    <lineage>
        <taxon>Bacteria</taxon>
        <taxon>Bacillati</taxon>
        <taxon>Bacillota</taxon>
        <taxon>Bacilli</taxon>
        <taxon>Bacillales</taxon>
        <taxon>Bacillaceae</taxon>
        <taxon>Peribacillus</taxon>
    </lineage>
</organism>
<dbReference type="PROSITE" id="PS50932">
    <property type="entry name" value="HTH_LACI_2"/>
    <property type="match status" value="1"/>
</dbReference>
<dbReference type="CDD" id="cd06267">
    <property type="entry name" value="PBP1_LacI_sugar_binding-like"/>
    <property type="match status" value="1"/>
</dbReference>
<dbReference type="InterPro" id="IPR046335">
    <property type="entry name" value="LacI/GalR-like_sensor"/>
</dbReference>
<proteinExistence type="predicted"/>
<dbReference type="KEGG" id="ppsr:I6J18_08930"/>
<dbReference type="Pfam" id="PF00356">
    <property type="entry name" value="LacI"/>
    <property type="match status" value="1"/>
</dbReference>
<keyword evidence="1" id="KW-0805">Transcription regulation</keyword>
<dbReference type="InterPro" id="IPR010982">
    <property type="entry name" value="Lambda_DNA-bd_dom_sf"/>
</dbReference>
<dbReference type="PROSITE" id="PS00356">
    <property type="entry name" value="HTH_LACI_1"/>
    <property type="match status" value="1"/>
</dbReference>
<keyword evidence="6" id="KW-1185">Reference proteome</keyword>
<keyword evidence="2 5" id="KW-0238">DNA-binding</keyword>
<dbReference type="SUPFAM" id="SSF47413">
    <property type="entry name" value="lambda repressor-like DNA-binding domains"/>
    <property type="match status" value="1"/>
</dbReference>
<sequence length="335" mass="37811">MKPTIYDIAREAEVSATTVSKVINNTGRISVQTKKKILKIMEDLHYQPNMLASAMKGKKTYTIGMLIPNMDNPIYSEYLKFIESYGRELGFSIVMCNTSEDPEKEAKHITLLRKKSVDGFIITSKFKNEEVLKGLIDDKIPLVLFAYERPEHNIDCVVVDDYHGGFKVTEYLLSLGHRRIGVIAEDALSSVERVRGYQQALINANVEFHEDLIFLSHSTIDEAKVQAGKLLDKQERPTAIFGCNDMLAVGTLMAAKNRGIAIPKELSVIGFDNTYMCKIVEPQLSSVAMPLQEMGKQTLDLLIQEIENVNNLKHRILMRPNLVIRDSTAELRSFN</sequence>
<feature type="domain" description="HTH lacI-type" evidence="4">
    <location>
        <begin position="3"/>
        <end position="57"/>
    </location>
</feature>
<dbReference type="PANTHER" id="PTHR30146">
    <property type="entry name" value="LACI-RELATED TRANSCRIPTIONAL REPRESSOR"/>
    <property type="match status" value="1"/>
</dbReference>
<evidence type="ECO:0000256" key="2">
    <source>
        <dbReference type="ARBA" id="ARBA00023125"/>
    </source>
</evidence>
<accession>A0A974S2V4</accession>
<dbReference type="CDD" id="cd01392">
    <property type="entry name" value="HTH_LacI"/>
    <property type="match status" value="1"/>
</dbReference>
<dbReference type="Proteomes" id="UP000595254">
    <property type="component" value="Chromosome"/>
</dbReference>
<dbReference type="AlphaFoldDB" id="A0A974S2V4"/>
<evidence type="ECO:0000256" key="1">
    <source>
        <dbReference type="ARBA" id="ARBA00023015"/>
    </source>
</evidence>
<dbReference type="SUPFAM" id="SSF53822">
    <property type="entry name" value="Periplasmic binding protein-like I"/>
    <property type="match status" value="1"/>
</dbReference>
<dbReference type="Gene3D" id="1.10.260.40">
    <property type="entry name" value="lambda repressor-like DNA-binding domains"/>
    <property type="match status" value="1"/>
</dbReference>
<dbReference type="GO" id="GO:0003700">
    <property type="term" value="F:DNA-binding transcription factor activity"/>
    <property type="evidence" value="ECO:0007669"/>
    <property type="project" value="TreeGrafter"/>
</dbReference>
<evidence type="ECO:0000313" key="5">
    <source>
        <dbReference type="EMBL" id="QQT01945.1"/>
    </source>
</evidence>
<name>A0A974S2V4_PERPY</name>
<evidence type="ECO:0000313" key="6">
    <source>
        <dbReference type="Proteomes" id="UP000595254"/>
    </source>
</evidence>
<keyword evidence="3" id="KW-0804">Transcription</keyword>
<reference evidence="5 6" key="1">
    <citation type="submission" date="2021-01" db="EMBL/GenBank/DDBJ databases">
        <title>FDA dAtabase for Regulatory Grade micrObial Sequences (FDA-ARGOS): Supporting development and validation of Infectious Disease Dx tests.</title>
        <authorList>
            <person name="Nelson B."/>
            <person name="Plummer A."/>
            <person name="Tallon L."/>
            <person name="Sadzewicz L."/>
            <person name="Zhao X."/>
            <person name="Boylan J."/>
            <person name="Ott S."/>
            <person name="Bowen H."/>
            <person name="Vavikolanu K."/>
            <person name="Mehta A."/>
            <person name="Aluvathingal J."/>
            <person name="Nadendla S."/>
            <person name="Myers T."/>
            <person name="Yan Y."/>
            <person name="Sichtig H."/>
        </authorList>
    </citation>
    <scope>NUCLEOTIDE SEQUENCE [LARGE SCALE GENOMIC DNA]</scope>
    <source>
        <strain evidence="5 6">FDAARGOS_1161</strain>
    </source>
</reference>
<dbReference type="SMART" id="SM00354">
    <property type="entry name" value="HTH_LACI"/>
    <property type="match status" value="1"/>
</dbReference>
<dbReference type="Pfam" id="PF13377">
    <property type="entry name" value="Peripla_BP_3"/>
    <property type="match status" value="1"/>
</dbReference>
<evidence type="ECO:0000256" key="3">
    <source>
        <dbReference type="ARBA" id="ARBA00023163"/>
    </source>
</evidence>
<dbReference type="RefSeq" id="WP_040372671.1">
    <property type="nucleotide sequence ID" value="NZ_CP068053.1"/>
</dbReference>
<dbReference type="GO" id="GO:0000976">
    <property type="term" value="F:transcription cis-regulatory region binding"/>
    <property type="evidence" value="ECO:0007669"/>
    <property type="project" value="TreeGrafter"/>
</dbReference>
<protein>
    <submittedName>
        <fullName evidence="5">LacI family DNA-binding transcriptional regulator</fullName>
    </submittedName>
</protein>
<dbReference type="PANTHER" id="PTHR30146:SF147">
    <property type="entry name" value="HTH-TYPE TRANSCRIPTIONAL REGULATOR DEGA"/>
    <property type="match status" value="1"/>
</dbReference>
<dbReference type="EMBL" id="CP068053">
    <property type="protein sequence ID" value="QQT01945.1"/>
    <property type="molecule type" value="Genomic_DNA"/>
</dbReference>
<gene>
    <name evidence="5" type="ORF">I6J18_08930</name>
</gene>